<organism evidence="2 3">
    <name type="scientific">Oncorhynchus kisutch</name>
    <name type="common">Coho salmon</name>
    <name type="synonym">Salmo kisutch</name>
    <dbReference type="NCBI Taxonomy" id="8019"/>
    <lineage>
        <taxon>Eukaryota</taxon>
        <taxon>Metazoa</taxon>
        <taxon>Chordata</taxon>
        <taxon>Craniata</taxon>
        <taxon>Vertebrata</taxon>
        <taxon>Euteleostomi</taxon>
        <taxon>Actinopterygii</taxon>
        <taxon>Neopterygii</taxon>
        <taxon>Teleostei</taxon>
        <taxon>Protacanthopterygii</taxon>
        <taxon>Salmoniformes</taxon>
        <taxon>Salmonidae</taxon>
        <taxon>Salmoninae</taxon>
        <taxon>Oncorhynchus</taxon>
    </lineage>
</organism>
<dbReference type="GeneTree" id="ENSGT00390000001439"/>
<dbReference type="GO" id="GO:0000145">
    <property type="term" value="C:exocyst"/>
    <property type="evidence" value="ECO:0007669"/>
    <property type="project" value="UniProtKB-UniRule"/>
</dbReference>
<comment type="similarity">
    <text evidence="1">Belongs to the SEC8 family.</text>
</comment>
<dbReference type="Proteomes" id="UP000694557">
    <property type="component" value="Unassembled WGS sequence"/>
</dbReference>
<reference evidence="2" key="1">
    <citation type="submission" date="2025-08" db="UniProtKB">
        <authorList>
            <consortium name="Ensembl"/>
        </authorList>
    </citation>
    <scope>IDENTIFICATION</scope>
</reference>
<dbReference type="GO" id="GO:0015031">
    <property type="term" value="P:protein transport"/>
    <property type="evidence" value="ECO:0007669"/>
    <property type="project" value="UniProtKB-KW"/>
</dbReference>
<keyword evidence="3" id="KW-1185">Reference proteome</keyword>
<keyword evidence="1" id="KW-0813">Transport</keyword>
<evidence type="ECO:0000256" key="1">
    <source>
        <dbReference type="RuleBase" id="RU367079"/>
    </source>
</evidence>
<dbReference type="GO" id="GO:0045202">
    <property type="term" value="C:synapse"/>
    <property type="evidence" value="ECO:0007669"/>
    <property type="project" value="TreeGrafter"/>
</dbReference>
<dbReference type="GO" id="GO:0006612">
    <property type="term" value="P:protein targeting to membrane"/>
    <property type="evidence" value="ECO:0007669"/>
    <property type="project" value="UniProtKB-UniRule"/>
</dbReference>
<reference evidence="2" key="2">
    <citation type="submission" date="2025-09" db="UniProtKB">
        <authorList>
            <consortium name="Ensembl"/>
        </authorList>
    </citation>
    <scope>IDENTIFICATION</scope>
</reference>
<gene>
    <name evidence="2" type="primary">EXOC4</name>
</gene>
<keyword evidence="1" id="KW-0268">Exocytosis</keyword>
<sequence>IPSVSELSLMTCNIYGFVLLMDYLDVKNTKSAAEPSAQLTYASTGSEFAAFFAKKKPQRAKQSLFKFESSSHAISMSAYLREQRRELYSKSGELQGGADDNLIEGGEMKFVCKPGARNITVIFQPLLRFINETEQNMGSPGQAKQCQLRTFLTYYINDLFLHQVRTEINKEIRAVSKTADPLKVLASADTMKVLAVQRPLLQSTVVVEKSIQDLMTLMQDLSAYSNQFLEMVCDKLKEYKEVCNTSYRGIVQCEEKLTISASWSKDEDISRLLQSLPNWANMAQPRQLRQKREDEEDFTRAAFAKESEVLTGNLGDKLIPQNEILRDVSDLKALANLQESMEWLASRLKGFFINLPHAANGSPGSDSQVTNESVRSRDQILQTLTDLSRAFQDIADRCLLVLHLEVRVHCFHYLIPLAKQGNYAIVANVESMDYDPLVVKLNKDISAIEEVMGAALQQHKFQYIFEGLGHLISCILINGAQYFKRISESGIKKMCRNIFVLQQNLTNITMSREADLDFARQYYEMLYNAADELLNLVVDQGVRYTELEYIHALSLLQRSQTGVGDLSTQNVRLQRLKEIICEQAAFKQATKDKKITTV</sequence>
<dbReference type="GO" id="GO:0090522">
    <property type="term" value="P:vesicle tethering involved in exocytosis"/>
    <property type="evidence" value="ECO:0007669"/>
    <property type="project" value="UniProtKB-UniRule"/>
</dbReference>
<dbReference type="GO" id="GO:0032584">
    <property type="term" value="C:growth cone membrane"/>
    <property type="evidence" value="ECO:0007669"/>
    <property type="project" value="TreeGrafter"/>
</dbReference>
<dbReference type="GO" id="GO:0007268">
    <property type="term" value="P:chemical synaptic transmission"/>
    <property type="evidence" value="ECO:0007669"/>
    <property type="project" value="TreeGrafter"/>
</dbReference>
<evidence type="ECO:0000313" key="2">
    <source>
        <dbReference type="Ensembl" id="ENSOKIP00005050192.1"/>
    </source>
</evidence>
<name>A0A8C7H450_ONCKI</name>
<dbReference type="GO" id="GO:0006893">
    <property type="term" value="P:Golgi to plasma membrane transport"/>
    <property type="evidence" value="ECO:0007669"/>
    <property type="project" value="TreeGrafter"/>
</dbReference>
<evidence type="ECO:0000313" key="3">
    <source>
        <dbReference type="Proteomes" id="UP000694557"/>
    </source>
</evidence>
<dbReference type="PANTHER" id="PTHR14146:SF0">
    <property type="entry name" value="EXOCYST COMPLEX COMPONENT 4"/>
    <property type="match status" value="1"/>
</dbReference>
<proteinExistence type="inferred from homology"/>
<dbReference type="AlphaFoldDB" id="A0A8C7H450"/>
<dbReference type="InterPro" id="IPR039682">
    <property type="entry name" value="Sec8/EXOC4"/>
</dbReference>
<comment type="function">
    <text evidence="1">Component of the exocyst complex involved in the docking of exocytic vesicles with fusion sites on the plasma membrane.</text>
</comment>
<dbReference type="PANTHER" id="PTHR14146">
    <property type="entry name" value="EXOCYST COMPLEX COMPONENT 4"/>
    <property type="match status" value="1"/>
</dbReference>
<accession>A0A8C7H450</accession>
<dbReference type="Ensembl" id="ENSOKIT00005052996.1">
    <property type="protein sequence ID" value="ENSOKIP00005050192.1"/>
    <property type="gene ID" value="ENSOKIG00005021060.1"/>
</dbReference>
<protein>
    <recommendedName>
        <fullName evidence="1">Exocyst complex component Sec8</fullName>
    </recommendedName>
</protein>
<keyword evidence="1" id="KW-0653">Protein transport</keyword>